<dbReference type="Pfam" id="PF00561">
    <property type="entry name" value="Abhydrolase_1"/>
    <property type="match status" value="1"/>
</dbReference>
<organism evidence="2 3">
    <name type="scientific">Lentzea rhizosphaerae</name>
    <dbReference type="NCBI Taxonomy" id="2041025"/>
    <lineage>
        <taxon>Bacteria</taxon>
        <taxon>Bacillati</taxon>
        <taxon>Actinomycetota</taxon>
        <taxon>Actinomycetes</taxon>
        <taxon>Pseudonocardiales</taxon>
        <taxon>Pseudonocardiaceae</taxon>
        <taxon>Lentzea</taxon>
    </lineage>
</organism>
<dbReference type="PANTHER" id="PTHR43798:SF27">
    <property type="entry name" value="HYDROLASE ALPHA_BETA HYDROLASE FOLD FAMILY"/>
    <property type="match status" value="1"/>
</dbReference>
<keyword evidence="2" id="KW-0378">Hydrolase</keyword>
<protein>
    <submittedName>
        <fullName evidence="2">Alpha/beta fold hydrolase</fullName>
    </submittedName>
</protein>
<name>A0ABV8C3E3_9PSEU</name>
<dbReference type="InterPro" id="IPR029058">
    <property type="entry name" value="AB_hydrolase_fold"/>
</dbReference>
<comment type="caution">
    <text evidence="2">The sequence shown here is derived from an EMBL/GenBank/DDBJ whole genome shotgun (WGS) entry which is preliminary data.</text>
</comment>
<sequence length="266" mass="27856">MGIAHDELGDGAPLLVVPGGPLLAPSYLGDLGGIPARLHLLHLRGTGRSGPADPSELRFDLHVDDVEAYRSAAGFDPVDVLAHSAGASIAIRYALRYPSHVRRLVLVTPSLRTLGIGADLTQLRASAESRSDEPWYPEVKDAVEAVLAGSTAGSDWAAVTPFFYGRWDDTAREHARASDAMRVPNAATAYYAAGAPVVTPEELAGLDVPVLLLAGGVDALPSPAAAESAARLFPRCSVVVQPGAGHYPWMDDAAYFRGAIADFLAG</sequence>
<accession>A0ABV8C3E3</accession>
<proteinExistence type="predicted"/>
<dbReference type="Proteomes" id="UP001595690">
    <property type="component" value="Unassembled WGS sequence"/>
</dbReference>
<dbReference type="PANTHER" id="PTHR43798">
    <property type="entry name" value="MONOACYLGLYCEROL LIPASE"/>
    <property type="match status" value="1"/>
</dbReference>
<evidence type="ECO:0000313" key="3">
    <source>
        <dbReference type="Proteomes" id="UP001595690"/>
    </source>
</evidence>
<dbReference type="InterPro" id="IPR000073">
    <property type="entry name" value="AB_hydrolase_1"/>
</dbReference>
<dbReference type="RefSeq" id="WP_382378048.1">
    <property type="nucleotide sequence ID" value="NZ_JBHRZI010000029.1"/>
</dbReference>
<gene>
    <name evidence="2" type="ORF">ACFOWZ_34000</name>
</gene>
<dbReference type="InterPro" id="IPR050266">
    <property type="entry name" value="AB_hydrolase_sf"/>
</dbReference>
<dbReference type="Gene3D" id="3.40.50.1820">
    <property type="entry name" value="alpha/beta hydrolase"/>
    <property type="match status" value="1"/>
</dbReference>
<dbReference type="SUPFAM" id="SSF53474">
    <property type="entry name" value="alpha/beta-Hydrolases"/>
    <property type="match status" value="1"/>
</dbReference>
<dbReference type="GO" id="GO:0016787">
    <property type="term" value="F:hydrolase activity"/>
    <property type="evidence" value="ECO:0007669"/>
    <property type="project" value="UniProtKB-KW"/>
</dbReference>
<dbReference type="EMBL" id="JBHRZI010000029">
    <property type="protein sequence ID" value="MFC3896515.1"/>
    <property type="molecule type" value="Genomic_DNA"/>
</dbReference>
<feature type="domain" description="AB hydrolase-1" evidence="1">
    <location>
        <begin position="36"/>
        <end position="252"/>
    </location>
</feature>
<evidence type="ECO:0000259" key="1">
    <source>
        <dbReference type="Pfam" id="PF00561"/>
    </source>
</evidence>
<evidence type="ECO:0000313" key="2">
    <source>
        <dbReference type="EMBL" id="MFC3896515.1"/>
    </source>
</evidence>
<keyword evidence="3" id="KW-1185">Reference proteome</keyword>
<reference evidence="3" key="1">
    <citation type="journal article" date="2019" name="Int. J. Syst. Evol. Microbiol.">
        <title>The Global Catalogue of Microorganisms (GCM) 10K type strain sequencing project: providing services to taxonomists for standard genome sequencing and annotation.</title>
        <authorList>
            <consortium name="The Broad Institute Genomics Platform"/>
            <consortium name="The Broad Institute Genome Sequencing Center for Infectious Disease"/>
            <person name="Wu L."/>
            <person name="Ma J."/>
        </authorList>
    </citation>
    <scope>NUCLEOTIDE SEQUENCE [LARGE SCALE GENOMIC DNA]</scope>
    <source>
        <strain evidence="3">CGMCC 4.7405</strain>
    </source>
</reference>